<dbReference type="Gene3D" id="3.30.2410.10">
    <property type="entry name" value="Hect, E3 ligase catalytic domain"/>
    <property type="match status" value="1"/>
</dbReference>
<reference evidence="7 8" key="1">
    <citation type="submission" date="2019-06" db="EMBL/GenBank/DDBJ databases">
        <title>A chromosomal-level reference genome of Carpinus fangiana (Coryloideae, Betulaceae).</title>
        <authorList>
            <person name="Yang X."/>
            <person name="Wang Z."/>
            <person name="Zhang L."/>
            <person name="Hao G."/>
            <person name="Liu J."/>
            <person name="Yang Y."/>
        </authorList>
    </citation>
    <scope>NUCLEOTIDE SEQUENCE [LARGE SCALE GENOMIC DNA]</scope>
    <source>
        <strain evidence="7">Cfa_2016G</strain>
        <tissue evidence="7">Leaf</tissue>
    </source>
</reference>
<dbReference type="AlphaFoldDB" id="A0A5N6KVB3"/>
<dbReference type="GO" id="GO:0000209">
    <property type="term" value="P:protein polyubiquitination"/>
    <property type="evidence" value="ECO:0007669"/>
    <property type="project" value="InterPro"/>
</dbReference>
<dbReference type="InterPro" id="IPR044611">
    <property type="entry name" value="E3A/B/C-like"/>
</dbReference>
<evidence type="ECO:0000256" key="5">
    <source>
        <dbReference type="PROSITE-ProRule" id="PRU00104"/>
    </source>
</evidence>
<dbReference type="EC" id="2.3.2.26" evidence="2"/>
<keyword evidence="3" id="KW-0808">Transferase</keyword>
<keyword evidence="8" id="KW-1185">Reference proteome</keyword>
<dbReference type="SUPFAM" id="SSF56204">
    <property type="entry name" value="Hect, E3 ligase catalytic domain"/>
    <property type="match status" value="1"/>
</dbReference>
<proteinExistence type="predicted"/>
<dbReference type="Gene3D" id="3.30.2160.10">
    <property type="entry name" value="Hect, E3 ligase catalytic domain"/>
    <property type="match status" value="1"/>
</dbReference>
<dbReference type="Pfam" id="PF00632">
    <property type="entry name" value="HECT"/>
    <property type="match status" value="1"/>
</dbReference>
<evidence type="ECO:0000256" key="3">
    <source>
        <dbReference type="ARBA" id="ARBA00022679"/>
    </source>
</evidence>
<evidence type="ECO:0000313" key="7">
    <source>
        <dbReference type="EMBL" id="KAB8346352.1"/>
    </source>
</evidence>
<evidence type="ECO:0000256" key="4">
    <source>
        <dbReference type="ARBA" id="ARBA00022786"/>
    </source>
</evidence>
<dbReference type="FunFam" id="3.30.2410.10:FF:000003">
    <property type="entry name" value="probable E3 ubiquitin-protein ligase HERC4 isoform X1"/>
    <property type="match status" value="1"/>
</dbReference>
<dbReference type="EMBL" id="VIBQ01000013">
    <property type="protein sequence ID" value="KAB8346352.1"/>
    <property type="molecule type" value="Genomic_DNA"/>
</dbReference>
<sequence>MTAEQSWSAMAARQLIAEHRARQAQQPPPFNPEDYAILARDLEWMDDARPSEDRGWKNWALLQSLFEHQLRQGCDDSQCSQPTCLTFRLRTRAKPLRQLTQVSISATATMLAGQPEAARQLCARTRPALDTRPTADPLPEKPLDDSSFTQAVLATGQMRASMMLLDLSNNCEGEDLGTQRLTHRVPVLSKLEHYTLHFLMRLIDAPESQAAGHSFQIRAFLRRSCEHVLTNPAKIHASLLESGQELIDLVDDNFQRRPIETEFLKAVKIKLENISNDRRALLPKVAIASATEFLNKSYHGQHLDWILRAAERAGCSSVKQNMDQNGAICLSILKMACHALKAYTEELHPSRSLTACKGKFRSGLAQIHHSTALQLAQLIANQLAPFHTSQVLGRTEAARLEQVHNNIRTELLDFVARTSFVEQKLGDIGSSDLFLCDLIRPLLLWLGVLCDMDARGTCTIRNGSACDKLLSAFDKLYGLLSFSSRHGILLRNPESRTDMLIYLLPDFGGSCNPEELARTWINPQPGYKSLLDYPFLFLGPEKSRRTRTLVLAFRRICFVRMMKVYKSASLNNTKIILGFSYPIHADLDQARAQSSSLSMNSHPRGLRPAVTPQLEIMVSRHQILDDALDQVWKREKRHLLAPIKVKFSDAGEIAADLGGVAQEFFRLVADKMQSPDVGLFTLTGPKQYAWFNPGCLEPTYRYCLLGMLVALAVHNGFTLPVSFPILLYRRLIDPSALVTRINDIKDGWPELVMGFRNLLEYDGNVEEDIGVDYTFPLSHPGGVISLTMNEKNVAAWSNAEFRGDFNLISMANETAVPVTNHNRKAYVQDYIHFLTTVMVQHQFAAFAQGFYSILDQHILATLTPQALRVLVEGHQNIDPKELASATQYVQYSREDTVIKNFWTYVSHLSPERLKKLLEFVTATDRIPVNGLRSLGFTLQRHGEDDDHLPSASTCFGILLLPAYSSVEVLTAKMDLALDNTEGFGLR</sequence>
<dbReference type="InterPro" id="IPR032353">
    <property type="entry name" value="AZUL"/>
</dbReference>
<dbReference type="Gene3D" id="3.90.1750.10">
    <property type="entry name" value="Hect, E3 ligase catalytic domains"/>
    <property type="match status" value="1"/>
</dbReference>
<dbReference type="Pfam" id="PF16558">
    <property type="entry name" value="AZUL"/>
    <property type="match status" value="1"/>
</dbReference>
<dbReference type="InterPro" id="IPR035983">
    <property type="entry name" value="Hect_E3_ubiquitin_ligase"/>
</dbReference>
<dbReference type="PANTHER" id="PTHR45700:SF8">
    <property type="entry name" value="HECT-TYPE E3 UBIQUITIN TRANSFERASE"/>
    <property type="match status" value="1"/>
</dbReference>
<evidence type="ECO:0000259" key="6">
    <source>
        <dbReference type="PROSITE" id="PS50237"/>
    </source>
</evidence>
<comment type="catalytic activity">
    <reaction evidence="1">
        <text>S-ubiquitinyl-[E2 ubiquitin-conjugating enzyme]-L-cysteine + [acceptor protein]-L-lysine = [E2 ubiquitin-conjugating enzyme]-L-cysteine + N(6)-ubiquitinyl-[acceptor protein]-L-lysine.</text>
        <dbReference type="EC" id="2.3.2.26"/>
    </reaction>
</comment>
<comment type="caution">
    <text evidence="7">The sequence shown here is derived from an EMBL/GenBank/DDBJ whole genome shotgun (WGS) entry which is preliminary data.</text>
</comment>
<gene>
    <name evidence="7" type="ORF">FH972_023396</name>
</gene>
<keyword evidence="4 5" id="KW-0833">Ubl conjugation pathway</keyword>
<feature type="active site" description="Glycyl thioester intermediate" evidence="5">
    <location>
        <position position="954"/>
    </location>
</feature>
<name>A0A5N6KVB3_9ROSI</name>
<dbReference type="GO" id="GO:0061630">
    <property type="term" value="F:ubiquitin protein ligase activity"/>
    <property type="evidence" value="ECO:0007669"/>
    <property type="project" value="UniProtKB-EC"/>
</dbReference>
<evidence type="ECO:0000313" key="8">
    <source>
        <dbReference type="Proteomes" id="UP000327013"/>
    </source>
</evidence>
<dbReference type="PROSITE" id="PS50237">
    <property type="entry name" value="HECT"/>
    <property type="match status" value="1"/>
</dbReference>
<evidence type="ECO:0000256" key="1">
    <source>
        <dbReference type="ARBA" id="ARBA00000885"/>
    </source>
</evidence>
<organism evidence="7 8">
    <name type="scientific">Carpinus fangiana</name>
    <dbReference type="NCBI Taxonomy" id="176857"/>
    <lineage>
        <taxon>Eukaryota</taxon>
        <taxon>Viridiplantae</taxon>
        <taxon>Streptophyta</taxon>
        <taxon>Embryophyta</taxon>
        <taxon>Tracheophyta</taxon>
        <taxon>Spermatophyta</taxon>
        <taxon>Magnoliopsida</taxon>
        <taxon>eudicotyledons</taxon>
        <taxon>Gunneridae</taxon>
        <taxon>Pentapetalae</taxon>
        <taxon>rosids</taxon>
        <taxon>fabids</taxon>
        <taxon>Fagales</taxon>
        <taxon>Betulaceae</taxon>
        <taxon>Carpinus</taxon>
    </lineage>
</organism>
<evidence type="ECO:0000256" key="2">
    <source>
        <dbReference type="ARBA" id="ARBA00012485"/>
    </source>
</evidence>
<dbReference type="OrthoDB" id="1435281at2759"/>
<feature type="domain" description="HECT" evidence="6">
    <location>
        <begin position="635"/>
        <end position="986"/>
    </location>
</feature>
<dbReference type="InterPro" id="IPR000569">
    <property type="entry name" value="HECT_dom"/>
</dbReference>
<dbReference type="SMART" id="SM00119">
    <property type="entry name" value="HECTc"/>
    <property type="match status" value="1"/>
</dbReference>
<accession>A0A5N6KVB3</accession>
<dbReference type="Proteomes" id="UP000327013">
    <property type="component" value="Unassembled WGS sequence"/>
</dbReference>
<dbReference type="PANTHER" id="PTHR45700">
    <property type="entry name" value="UBIQUITIN-PROTEIN LIGASE E3C"/>
    <property type="match status" value="1"/>
</dbReference>
<protein>
    <recommendedName>
        <fullName evidence="2">HECT-type E3 ubiquitin transferase</fullName>
        <ecNumber evidence="2">2.3.2.26</ecNumber>
    </recommendedName>
</protein>